<reference evidence="8 10" key="2">
    <citation type="submission" date="2016-10" db="EMBL/GenBank/DDBJ databases">
        <authorList>
            <person name="Varghese N."/>
            <person name="Submissions S."/>
        </authorList>
    </citation>
    <scope>NUCLEOTIDE SEQUENCE [LARGE SCALE GENOMIC DNA]</scope>
    <source>
        <strain evidence="8 10">CBMB27</strain>
    </source>
</reference>
<dbReference type="KEGG" id="mphy:MCBMB27_02647"/>
<dbReference type="InterPro" id="IPR023346">
    <property type="entry name" value="Lysozyme-like_dom_sf"/>
</dbReference>
<dbReference type="SUPFAM" id="SSF53955">
    <property type="entry name" value="Lysozyme-like"/>
    <property type="match status" value="1"/>
</dbReference>
<evidence type="ECO:0000256" key="4">
    <source>
        <dbReference type="ARBA" id="ARBA00022801"/>
    </source>
</evidence>
<dbReference type="Gene3D" id="1.10.530.40">
    <property type="match status" value="1"/>
</dbReference>
<dbReference type="PANTHER" id="PTHR38107">
    <property type="match status" value="1"/>
</dbReference>
<dbReference type="HAMAP" id="MF_04110">
    <property type="entry name" value="ENDOLYSIN_T4"/>
    <property type="match status" value="1"/>
</dbReference>
<dbReference type="CDD" id="cd16900">
    <property type="entry name" value="endolysin_R21-like"/>
    <property type="match status" value="1"/>
</dbReference>
<dbReference type="RefSeq" id="WP_083683504.1">
    <property type="nucleotide sequence ID" value="NZ_CP015367.1"/>
</dbReference>
<dbReference type="InterPro" id="IPR051018">
    <property type="entry name" value="Bacteriophage_GH24"/>
</dbReference>
<protein>
    <recommendedName>
        <fullName evidence="6">Lysozyme</fullName>
        <ecNumber evidence="6">3.2.1.17</ecNumber>
    </recommendedName>
</protein>
<dbReference type="AlphaFoldDB" id="A0AAE8L6W8"/>
<evidence type="ECO:0000256" key="2">
    <source>
        <dbReference type="ARBA" id="ARBA00022529"/>
    </source>
</evidence>
<proteinExistence type="inferred from homology"/>
<gene>
    <name evidence="7" type="ORF">MCBMB27_02647</name>
    <name evidence="8" type="ORF">SAMN05192567_11220</name>
</gene>
<name>A0AAE8L6W8_9HYPH</name>
<dbReference type="GO" id="GO:0042742">
    <property type="term" value="P:defense response to bacterium"/>
    <property type="evidence" value="ECO:0007669"/>
    <property type="project" value="UniProtKB-KW"/>
</dbReference>
<dbReference type="EMBL" id="FOPK01000012">
    <property type="protein sequence ID" value="SFH01230.1"/>
    <property type="molecule type" value="Genomic_DNA"/>
</dbReference>
<evidence type="ECO:0000256" key="1">
    <source>
        <dbReference type="ARBA" id="ARBA00000632"/>
    </source>
</evidence>
<sequence length="172" mass="18291">MPFRLFAKAAPAVAAALPKGAKSRLVAGSALAALACGTVTGFEGLRTTAYRDVVGIPTACVGETKGIRMGMTFTKPQCEAMLLQRLSEDFAPAVERCARQPMGDDLYAAHLSLAYNIGVGAYCKSSVVRLWNAGERRASCNAFMMWDKAGGRVVAGLVKRREAERAMCLKGV</sequence>
<dbReference type="Pfam" id="PF00959">
    <property type="entry name" value="Phage_lysozyme"/>
    <property type="match status" value="1"/>
</dbReference>
<accession>A0AAE8L6W8</accession>
<dbReference type="PANTHER" id="PTHR38107:SF3">
    <property type="entry name" value="LYSOZYME RRRD-RELATED"/>
    <property type="match status" value="1"/>
</dbReference>
<organism evidence="8 10">
    <name type="scientific">Methylobacterium phyllosphaerae</name>
    <dbReference type="NCBI Taxonomy" id="418223"/>
    <lineage>
        <taxon>Bacteria</taxon>
        <taxon>Pseudomonadati</taxon>
        <taxon>Pseudomonadota</taxon>
        <taxon>Alphaproteobacteria</taxon>
        <taxon>Hyphomicrobiales</taxon>
        <taxon>Methylobacteriaceae</taxon>
        <taxon>Methylobacterium</taxon>
    </lineage>
</organism>
<reference evidence="7 9" key="1">
    <citation type="submission" date="2016-04" db="EMBL/GenBank/DDBJ databases">
        <title>Complete genome sequencing and analysis of CBMB27, Methylobacterium phyllosphaerae isolated from leaf tissues of rice (Oryza sativa L.).</title>
        <authorList>
            <person name="Lee Y."/>
            <person name="Hwangbo K."/>
            <person name="Chung H."/>
            <person name="Yoo J."/>
            <person name="Kim K.Y."/>
            <person name="Sa T.M."/>
            <person name="Um Y."/>
            <person name="Madhaiyan M."/>
        </authorList>
    </citation>
    <scope>NUCLEOTIDE SEQUENCE [LARGE SCALE GENOMIC DNA]</scope>
    <source>
        <strain evidence="7 9">CBMB27</strain>
    </source>
</reference>
<evidence type="ECO:0000313" key="9">
    <source>
        <dbReference type="Proteomes" id="UP000185487"/>
    </source>
</evidence>
<dbReference type="GO" id="GO:0016998">
    <property type="term" value="P:cell wall macromolecule catabolic process"/>
    <property type="evidence" value="ECO:0007669"/>
    <property type="project" value="InterPro"/>
</dbReference>
<dbReference type="GO" id="GO:0009253">
    <property type="term" value="P:peptidoglycan catabolic process"/>
    <property type="evidence" value="ECO:0007669"/>
    <property type="project" value="InterPro"/>
</dbReference>
<dbReference type="EC" id="3.2.1.17" evidence="6"/>
<dbReference type="InterPro" id="IPR023347">
    <property type="entry name" value="Lysozyme_dom_sf"/>
</dbReference>
<dbReference type="InterPro" id="IPR034690">
    <property type="entry name" value="Endolysin_T4_type"/>
</dbReference>
<comment type="catalytic activity">
    <reaction evidence="1 6">
        <text>Hydrolysis of (1-&gt;4)-beta-linkages between N-acetylmuramic acid and N-acetyl-D-glucosamine residues in a peptidoglycan and between N-acetyl-D-glucosamine residues in chitodextrins.</text>
        <dbReference type="EC" id="3.2.1.17"/>
    </reaction>
</comment>
<evidence type="ECO:0000256" key="6">
    <source>
        <dbReference type="RuleBase" id="RU003788"/>
    </source>
</evidence>
<evidence type="ECO:0000256" key="3">
    <source>
        <dbReference type="ARBA" id="ARBA00022638"/>
    </source>
</evidence>
<dbReference type="GO" id="GO:0031640">
    <property type="term" value="P:killing of cells of another organism"/>
    <property type="evidence" value="ECO:0007669"/>
    <property type="project" value="UniProtKB-KW"/>
</dbReference>
<dbReference type="Proteomes" id="UP000185487">
    <property type="component" value="Chromosome"/>
</dbReference>
<keyword evidence="2 6" id="KW-0929">Antimicrobial</keyword>
<evidence type="ECO:0000313" key="10">
    <source>
        <dbReference type="Proteomes" id="UP000199140"/>
    </source>
</evidence>
<dbReference type="InterPro" id="IPR002196">
    <property type="entry name" value="Glyco_hydro_24"/>
</dbReference>
<dbReference type="Proteomes" id="UP000199140">
    <property type="component" value="Unassembled WGS sequence"/>
</dbReference>
<dbReference type="GO" id="GO:0003796">
    <property type="term" value="F:lysozyme activity"/>
    <property type="evidence" value="ECO:0007669"/>
    <property type="project" value="UniProtKB-EC"/>
</dbReference>
<keyword evidence="9" id="KW-1185">Reference proteome</keyword>
<evidence type="ECO:0000313" key="7">
    <source>
        <dbReference type="EMBL" id="APT31938.1"/>
    </source>
</evidence>
<keyword evidence="3 6" id="KW-0081">Bacteriolytic enzyme</keyword>
<keyword evidence="5 6" id="KW-0326">Glycosidase</keyword>
<comment type="similarity">
    <text evidence="6">Belongs to the glycosyl hydrolase 24 family.</text>
</comment>
<evidence type="ECO:0000313" key="8">
    <source>
        <dbReference type="EMBL" id="SFH01230.1"/>
    </source>
</evidence>
<evidence type="ECO:0000256" key="5">
    <source>
        <dbReference type="ARBA" id="ARBA00023295"/>
    </source>
</evidence>
<keyword evidence="4 6" id="KW-0378">Hydrolase</keyword>
<dbReference type="EMBL" id="CP015367">
    <property type="protein sequence ID" value="APT31938.1"/>
    <property type="molecule type" value="Genomic_DNA"/>
</dbReference>